<dbReference type="AlphaFoldDB" id="A0A0D8HED5"/>
<accession>A0A0D8HED5</accession>
<comment type="caution">
    <text evidence="2">The sequence shown here is derived from an EMBL/GenBank/DDBJ whole genome shotgun (WGS) entry which is preliminary data.</text>
</comment>
<protein>
    <submittedName>
        <fullName evidence="2">Uncharacterized protein</fullName>
    </submittedName>
</protein>
<evidence type="ECO:0000256" key="1">
    <source>
        <dbReference type="SAM" id="MobiDB-lite"/>
    </source>
</evidence>
<gene>
    <name evidence="2" type="ORF">AXFE_30100</name>
</gene>
<name>A0A0D8HED5_9ACTN</name>
<proteinExistence type="predicted"/>
<feature type="compositionally biased region" description="Basic and acidic residues" evidence="1">
    <location>
        <begin position="39"/>
        <end position="48"/>
    </location>
</feature>
<reference evidence="2 3" key="1">
    <citation type="submission" date="2015-01" db="EMBL/GenBank/DDBJ databases">
        <title>Draft genome of the acidophilic iron oxidizer Acidithrix ferrooxidans strain Py-F3.</title>
        <authorList>
            <person name="Poehlein A."/>
            <person name="Eisen S."/>
            <person name="Schloemann M."/>
            <person name="Johnson B.D."/>
            <person name="Daniel R."/>
            <person name="Muehling M."/>
        </authorList>
    </citation>
    <scope>NUCLEOTIDE SEQUENCE [LARGE SCALE GENOMIC DNA]</scope>
    <source>
        <strain evidence="2 3">Py-F3</strain>
    </source>
</reference>
<keyword evidence="3" id="KW-1185">Reference proteome</keyword>
<feature type="compositionally biased region" description="Acidic residues" evidence="1">
    <location>
        <begin position="63"/>
        <end position="73"/>
    </location>
</feature>
<dbReference type="EMBL" id="JXYS01000096">
    <property type="protein sequence ID" value="KJF16162.1"/>
    <property type="molecule type" value="Genomic_DNA"/>
</dbReference>
<dbReference type="Proteomes" id="UP000032360">
    <property type="component" value="Unassembled WGS sequence"/>
</dbReference>
<dbReference type="RefSeq" id="WP_052606681.1">
    <property type="nucleotide sequence ID" value="NZ_JXYS01000096.1"/>
</dbReference>
<evidence type="ECO:0000313" key="2">
    <source>
        <dbReference type="EMBL" id="KJF16162.1"/>
    </source>
</evidence>
<feature type="region of interest" description="Disordered" evidence="1">
    <location>
        <begin position="1"/>
        <end position="73"/>
    </location>
</feature>
<sequence>MEKSYEVKEAPNASELRPKREVSEDTIRQLGRVAIKGTQTDRSHEIKEASNASELKQEREVSEENYDELDLQP</sequence>
<organism evidence="2 3">
    <name type="scientific">Acidithrix ferrooxidans</name>
    <dbReference type="NCBI Taxonomy" id="1280514"/>
    <lineage>
        <taxon>Bacteria</taxon>
        <taxon>Bacillati</taxon>
        <taxon>Actinomycetota</taxon>
        <taxon>Acidimicrobiia</taxon>
        <taxon>Acidimicrobiales</taxon>
        <taxon>Acidimicrobiaceae</taxon>
        <taxon>Acidithrix</taxon>
    </lineage>
</organism>
<evidence type="ECO:0000313" key="3">
    <source>
        <dbReference type="Proteomes" id="UP000032360"/>
    </source>
</evidence>
<feature type="compositionally biased region" description="Basic and acidic residues" evidence="1">
    <location>
        <begin position="16"/>
        <end position="27"/>
    </location>
</feature>